<feature type="transmembrane region" description="Helical" evidence="1">
    <location>
        <begin position="71"/>
        <end position="93"/>
    </location>
</feature>
<dbReference type="AlphaFoldDB" id="A0A1A9ZNM3"/>
<reference evidence="3" key="1">
    <citation type="submission" date="2014-03" db="EMBL/GenBank/DDBJ databases">
        <authorList>
            <person name="Aksoy S."/>
            <person name="Warren W."/>
            <person name="Wilson R.K."/>
        </authorList>
    </citation>
    <scope>NUCLEOTIDE SEQUENCE [LARGE SCALE GENOMIC DNA]</scope>
    <source>
        <strain evidence="3">IAEA</strain>
    </source>
</reference>
<sequence length="119" mass="13677">MILMTISEWFVFADSKERRRSSGYLEAVHDFPFFALILTISYMTVALGHFLSSRQRLQASNSAWRTCYEAVVVRFISMYYIVICPVAPTWTLLNDGITQIVPLAGLRTACCYHGRSLKW</sequence>
<protein>
    <submittedName>
        <fullName evidence="2">Uncharacterized protein</fullName>
    </submittedName>
</protein>
<evidence type="ECO:0000313" key="3">
    <source>
        <dbReference type="Proteomes" id="UP000092445"/>
    </source>
</evidence>
<keyword evidence="3" id="KW-1185">Reference proteome</keyword>
<dbReference type="VEuPathDB" id="VectorBase:GPAI020231"/>
<keyword evidence="1" id="KW-0472">Membrane</keyword>
<reference evidence="2" key="2">
    <citation type="submission" date="2020-05" db="UniProtKB">
        <authorList>
            <consortium name="EnsemblMetazoa"/>
        </authorList>
    </citation>
    <scope>IDENTIFICATION</scope>
    <source>
        <strain evidence="2">IAEA</strain>
    </source>
</reference>
<keyword evidence="1" id="KW-0812">Transmembrane</keyword>
<name>A0A1A9ZNM3_GLOPL</name>
<dbReference type="EnsemblMetazoa" id="GPAI020231-RA">
    <property type="protein sequence ID" value="GPAI020231-PA"/>
    <property type="gene ID" value="GPAI020231"/>
</dbReference>
<accession>A0A1A9ZNM3</accession>
<evidence type="ECO:0000313" key="2">
    <source>
        <dbReference type="EnsemblMetazoa" id="GPAI020231-PA"/>
    </source>
</evidence>
<evidence type="ECO:0000256" key="1">
    <source>
        <dbReference type="SAM" id="Phobius"/>
    </source>
</evidence>
<organism evidence="2 3">
    <name type="scientific">Glossina pallidipes</name>
    <name type="common">Tsetse fly</name>
    <dbReference type="NCBI Taxonomy" id="7398"/>
    <lineage>
        <taxon>Eukaryota</taxon>
        <taxon>Metazoa</taxon>
        <taxon>Ecdysozoa</taxon>
        <taxon>Arthropoda</taxon>
        <taxon>Hexapoda</taxon>
        <taxon>Insecta</taxon>
        <taxon>Pterygota</taxon>
        <taxon>Neoptera</taxon>
        <taxon>Endopterygota</taxon>
        <taxon>Diptera</taxon>
        <taxon>Brachycera</taxon>
        <taxon>Muscomorpha</taxon>
        <taxon>Hippoboscoidea</taxon>
        <taxon>Glossinidae</taxon>
        <taxon>Glossina</taxon>
    </lineage>
</organism>
<proteinExistence type="predicted"/>
<dbReference type="Proteomes" id="UP000092445">
    <property type="component" value="Unassembled WGS sequence"/>
</dbReference>
<feature type="transmembrane region" description="Helical" evidence="1">
    <location>
        <begin position="31"/>
        <end position="51"/>
    </location>
</feature>
<keyword evidence="1" id="KW-1133">Transmembrane helix</keyword>